<feature type="compositionally biased region" description="Low complexity" evidence="5">
    <location>
        <begin position="501"/>
        <end position="558"/>
    </location>
</feature>
<dbReference type="InterPro" id="IPR007757">
    <property type="entry name" value="MT-A70-like"/>
</dbReference>
<feature type="compositionally biased region" description="Basic and acidic residues" evidence="5">
    <location>
        <begin position="1"/>
        <end position="14"/>
    </location>
</feature>
<dbReference type="AlphaFoldDB" id="A0A4T0HVD9"/>
<feature type="non-terminal residue" evidence="6">
    <location>
        <position position="992"/>
    </location>
</feature>
<feature type="coiled-coil region" evidence="4">
    <location>
        <begin position="721"/>
        <end position="748"/>
    </location>
</feature>
<evidence type="ECO:0008006" key="8">
    <source>
        <dbReference type="Google" id="ProtNLM"/>
    </source>
</evidence>
<evidence type="ECO:0000256" key="5">
    <source>
        <dbReference type="SAM" id="MobiDB-lite"/>
    </source>
</evidence>
<dbReference type="GO" id="GO:0036396">
    <property type="term" value="C:RNA N6-methyladenosine methyltransferase complex"/>
    <property type="evidence" value="ECO:0007669"/>
    <property type="project" value="TreeGrafter"/>
</dbReference>
<dbReference type="PANTHER" id="PTHR13107">
    <property type="entry name" value="N6-ADENOSINE-METHYLTRANSFERASE NON-CATALYTIC SUBUNIT"/>
    <property type="match status" value="1"/>
</dbReference>
<dbReference type="GO" id="GO:0005634">
    <property type="term" value="C:nucleus"/>
    <property type="evidence" value="ECO:0007669"/>
    <property type="project" value="UniProtKB-SubCell"/>
</dbReference>
<dbReference type="Proteomes" id="UP000306954">
    <property type="component" value="Unassembled WGS sequence"/>
</dbReference>
<keyword evidence="2" id="KW-0539">Nucleus</keyword>
<comment type="caution">
    <text evidence="6">The sequence shown here is derived from an EMBL/GenBank/DDBJ whole genome shotgun (WGS) entry which is preliminary data.</text>
</comment>
<feature type="region of interest" description="Disordered" evidence="5">
    <location>
        <begin position="969"/>
        <end position="992"/>
    </location>
</feature>
<feature type="coiled-coil region" evidence="4">
    <location>
        <begin position="790"/>
        <end position="868"/>
    </location>
</feature>
<feature type="region of interest" description="Disordered" evidence="5">
    <location>
        <begin position="491"/>
        <end position="625"/>
    </location>
</feature>
<evidence type="ECO:0000256" key="3">
    <source>
        <dbReference type="PROSITE-ProRule" id="PRU00489"/>
    </source>
</evidence>
<reference evidence="6 7" key="1">
    <citation type="submission" date="2019-03" db="EMBL/GenBank/DDBJ databases">
        <title>Sequencing 23 genomes of Wallemia ichthyophaga.</title>
        <authorList>
            <person name="Gostincar C."/>
        </authorList>
    </citation>
    <scope>NUCLEOTIDE SEQUENCE [LARGE SCALE GENOMIC DNA]</scope>
    <source>
        <strain evidence="6 7">EXF-8621</strain>
    </source>
</reference>
<feature type="region of interest" description="Disordered" evidence="5">
    <location>
        <begin position="352"/>
        <end position="393"/>
    </location>
</feature>
<feature type="compositionally biased region" description="Low complexity" evidence="5">
    <location>
        <begin position="357"/>
        <end position="380"/>
    </location>
</feature>
<gene>
    <name evidence="6" type="ORF">E3P90_03910</name>
</gene>
<dbReference type="GO" id="GO:0003729">
    <property type="term" value="F:mRNA binding"/>
    <property type="evidence" value="ECO:0007669"/>
    <property type="project" value="TreeGrafter"/>
</dbReference>
<evidence type="ECO:0000256" key="1">
    <source>
        <dbReference type="ARBA" id="ARBA00004123"/>
    </source>
</evidence>
<dbReference type="PROSITE" id="PS51143">
    <property type="entry name" value="MT_A70"/>
    <property type="match status" value="1"/>
</dbReference>
<feature type="region of interest" description="Disordered" evidence="5">
    <location>
        <begin position="1"/>
        <end position="33"/>
    </location>
</feature>
<evidence type="ECO:0000256" key="2">
    <source>
        <dbReference type="ARBA" id="ARBA00023242"/>
    </source>
</evidence>
<sequence length="992" mass="109333">MREDENKNKTENGDKLSASAYTEELPEDKKQKRLAYGERYSAKEESMRNDYSLAYVNTLIRPQDQIINAYREGRFDEYPRLKHLLALKGELIEKHSYPPTYLPFNLVDAIPSSPHEHSRLFDVINLGSKFDVICIDPPLAGSQSAQVQGSQWTWDALATLPIRQLSADPSFVFVWVGSGGDDGLEKGRELLARWGYRRAEDVIWVETTADEEDANDDEVFEDKTSDTLFKRTKQHCLMGIRGTVRRASDSHFVNCNIDVDTIIAKSSKQKPSELLALIETFCSGTRRLALFGTPHEARRGWLTVGLEGAGSAGDTPYTPPHGVELFDAKEWSQRFPNNGTNLVPLTQEIDNLRPKSPTRSQSQNNSRNNTPKTDTRTPPSVTRPPPVDIGRDSTFNAQFNAQMQLQMQMQMQWQAQWQIQWQMQMQMQAQAAHMQILDISSNGHDSKGNKGNKDNDSSVNNRCKKKTSRKTGAEQGEDECANDVNRRVKAGVTAGARRVPAKSATTATPTTVRKVAPSTATAAARRGATTTRTSTGTTSASSASSAPRPTPSPATRSANAPHRPTSRLSAAPSPQPASATRRSSVSRSLSHDVPSRPGSAMGRPGSAVGGGRPGSAMGKPGAPRSIPASEKIAQLQSHIESLSAELDAERSVNSNANTNTDADADAHARIAELESVIAAGHVGDKGFEAGETADTDSHALHTAQQSLLDTQAKLDHEYAVAEERAQMLETLETRVSEYEKDKQERKDILEIHDSYDNTAATRIQELEEILKARDENADQMDMHNTRVLELEQTVAELRIHAEDVAQLKEKIVALEEVSEVSQEHAQLAANHDAANIRIRELEESAAQHSSLSNEHDSASARIKDLEETIAQQGLLSQQYDAAVSRIKELDDSAAQHSLLSEEHQVATWRIKELEESIAQHGLLSEEYESAITRIKELEESAAQHSSLSEEHEAATSRIKELEESIAQHGLLSEEYESATSRIKELEESAAQH</sequence>
<feature type="region of interest" description="Disordered" evidence="5">
    <location>
        <begin position="440"/>
        <end position="479"/>
    </location>
</feature>
<comment type="similarity">
    <text evidence="3">Belongs to the MT-A70-like family.</text>
</comment>
<feature type="compositionally biased region" description="Low complexity" evidence="5">
    <location>
        <begin position="566"/>
        <end position="588"/>
    </location>
</feature>
<dbReference type="PANTHER" id="PTHR13107:SF0">
    <property type="entry name" value="N6-ADENOSINE-METHYLTRANSFERASE NON-CATALYTIC SUBUNIT"/>
    <property type="match status" value="1"/>
</dbReference>
<organism evidence="6 7">
    <name type="scientific">Wallemia ichthyophaga</name>
    <dbReference type="NCBI Taxonomy" id="245174"/>
    <lineage>
        <taxon>Eukaryota</taxon>
        <taxon>Fungi</taxon>
        <taxon>Dikarya</taxon>
        <taxon>Basidiomycota</taxon>
        <taxon>Wallemiomycotina</taxon>
        <taxon>Wallemiomycetes</taxon>
        <taxon>Wallemiales</taxon>
        <taxon>Wallemiaceae</taxon>
        <taxon>Wallemia</taxon>
    </lineage>
</organism>
<comment type="subcellular location">
    <subcellularLocation>
        <location evidence="1">Nucleus</location>
    </subcellularLocation>
</comment>
<name>A0A4T0HVD9_WALIC</name>
<dbReference type="PROSITE" id="PS51592">
    <property type="entry name" value="SAM_MTA70L_2"/>
    <property type="match status" value="1"/>
</dbReference>
<dbReference type="InterPro" id="IPR045123">
    <property type="entry name" value="METTL14-like"/>
</dbReference>
<evidence type="ECO:0000313" key="7">
    <source>
        <dbReference type="Proteomes" id="UP000306954"/>
    </source>
</evidence>
<proteinExistence type="inferred from homology"/>
<feature type="compositionally biased region" description="Basic and acidic residues" evidence="5">
    <location>
        <begin position="444"/>
        <end position="456"/>
    </location>
</feature>
<dbReference type="Pfam" id="PF05063">
    <property type="entry name" value="MT-A70"/>
    <property type="match status" value="1"/>
</dbReference>
<accession>A0A4T0HVD9</accession>
<protein>
    <recommendedName>
        <fullName evidence="8">Methyltransferase-like protein 14</fullName>
    </recommendedName>
</protein>
<evidence type="ECO:0000313" key="6">
    <source>
        <dbReference type="EMBL" id="TIB07788.1"/>
    </source>
</evidence>
<dbReference type="EMBL" id="SPOF01000076">
    <property type="protein sequence ID" value="TIB07788.1"/>
    <property type="molecule type" value="Genomic_DNA"/>
</dbReference>
<evidence type="ECO:0000256" key="4">
    <source>
        <dbReference type="SAM" id="Coils"/>
    </source>
</evidence>
<keyword evidence="4" id="KW-0175">Coiled coil</keyword>